<sequence length="550" mass="61526">MYFTHDSKSVFMHTMGQNNSSVSMPLRIRRKSLRSPFSRRSSKTNLSATFTIADDDHKIDLLNVNLASEEELMTLPGVNRAIAQNIVEHRKAIGRFKRIEDLALVKGIGADKLDEIRPEICVNRRRNLSCNSSRAQSLDSLDSHTNYKSNKLTDLNNANIFELQCVPGLTQELAANIVDYRNKKGPFQNLDQLIKVKGVTSMHLSNISSYLTLTIEEHKKITDLVQVNGSYANGNVQLSNHRKSPSATLKFALCNGLPASSVNDIFELLSAYSYRPIPEEDFCYVRNGEKALRIASWNLQNFTIDKAQNLGVREVICRTILENKWTIVAVQEVQDIEALKLICDSLNKPNLRRVVECKSNSKQWTFCMSDLKHSQLGFLYDTSNKYFSIGLNSLGQTNIEDCQVALADFKIGNTEMALLNVHLPVNETNNVEEKLKQSVSPEDSIYFVMGDFTAFSKKCNDNEIAGLQAVLPFSTNTNSLNIKSNLNNRFVDNILTNKGGQAQLTGVWGVVRQGLTHLAIPCGWNWGGPVSTHCPVWTEVYVSPNIGTAL</sequence>
<dbReference type="SUPFAM" id="SSF56219">
    <property type="entry name" value="DNase I-like"/>
    <property type="match status" value="1"/>
</dbReference>
<dbReference type="EMBL" id="VVIM01000006">
    <property type="protein sequence ID" value="KAB0797502.1"/>
    <property type="molecule type" value="Genomic_DNA"/>
</dbReference>
<dbReference type="InParanoid" id="A0A1Y1KPQ0"/>
<dbReference type="Pfam" id="PF12836">
    <property type="entry name" value="HHH_3"/>
    <property type="match status" value="2"/>
</dbReference>
<organism evidence="3">
    <name type="scientific">Photinus pyralis</name>
    <name type="common">Common eastern firefly</name>
    <name type="synonym">Lampyris pyralis</name>
    <dbReference type="NCBI Taxonomy" id="7054"/>
    <lineage>
        <taxon>Eukaryota</taxon>
        <taxon>Metazoa</taxon>
        <taxon>Ecdysozoa</taxon>
        <taxon>Arthropoda</taxon>
        <taxon>Hexapoda</taxon>
        <taxon>Insecta</taxon>
        <taxon>Pterygota</taxon>
        <taxon>Neoptera</taxon>
        <taxon>Endopterygota</taxon>
        <taxon>Coleoptera</taxon>
        <taxon>Polyphaga</taxon>
        <taxon>Elateriformia</taxon>
        <taxon>Elateroidea</taxon>
        <taxon>Lampyridae</taxon>
        <taxon>Lampyrinae</taxon>
        <taxon>Photinus</taxon>
    </lineage>
</organism>
<dbReference type="Proteomes" id="UP000327044">
    <property type="component" value="Unassembled WGS sequence"/>
</dbReference>
<dbReference type="Gene3D" id="1.10.150.320">
    <property type="entry name" value="Photosystem II 12 kDa extrinsic protein"/>
    <property type="match status" value="1"/>
</dbReference>
<feature type="domain" description="Helix-hairpin-helix DNA-binding motif class 1" evidence="2">
    <location>
        <begin position="70"/>
        <end position="89"/>
    </location>
</feature>
<dbReference type="PANTHER" id="PTHR21180:SF32">
    <property type="entry name" value="ENDONUCLEASE_EXONUCLEASE_PHOSPHATASE FAMILY DOMAIN-CONTAINING PROTEIN 1"/>
    <property type="match status" value="1"/>
</dbReference>
<reference evidence="3" key="1">
    <citation type="journal article" date="2016" name="Sci. Rep.">
        <title>Molecular characterization of firefly nuptial gifts: a multi-omics approach sheds light on postcopulatory sexual selection.</title>
        <authorList>
            <person name="Al-Wathiqui N."/>
            <person name="Fallon T.R."/>
            <person name="South A."/>
            <person name="Weng J.K."/>
            <person name="Lewis S.M."/>
        </authorList>
    </citation>
    <scope>NUCLEOTIDE SEQUENCE</scope>
</reference>
<evidence type="ECO:0000313" key="4">
    <source>
        <dbReference type="EMBL" id="KAB0797502.1"/>
    </source>
</evidence>
<dbReference type="Gene3D" id="1.10.150.280">
    <property type="entry name" value="AF1531-like domain"/>
    <property type="match status" value="1"/>
</dbReference>
<feature type="domain" description="Helix-hairpin-helix DNA-binding motif class 1" evidence="2">
    <location>
        <begin position="161"/>
        <end position="180"/>
    </location>
</feature>
<dbReference type="InterPro" id="IPR003583">
    <property type="entry name" value="Hlx-hairpin-Hlx_DNA-bd_motif"/>
</dbReference>
<dbReference type="PANTHER" id="PTHR21180">
    <property type="entry name" value="ENDONUCLEASE/EXONUCLEASE/PHOSPHATASE FAMILY DOMAIN-CONTAINING PROTEIN 1"/>
    <property type="match status" value="1"/>
</dbReference>
<proteinExistence type="predicted"/>
<dbReference type="InterPro" id="IPR010994">
    <property type="entry name" value="RuvA_2-like"/>
</dbReference>
<dbReference type="OrthoDB" id="6237065at2759"/>
<evidence type="ECO:0000259" key="2">
    <source>
        <dbReference type="SMART" id="SM00278"/>
    </source>
</evidence>
<dbReference type="AlphaFoldDB" id="A0A1Y1KPQ0"/>
<evidence type="ECO:0000313" key="3">
    <source>
        <dbReference type="EMBL" id="JAV62558.1"/>
    </source>
</evidence>
<evidence type="ECO:0000313" key="5">
    <source>
        <dbReference type="Proteomes" id="UP000327044"/>
    </source>
</evidence>
<dbReference type="SMART" id="SM00278">
    <property type="entry name" value="HhH1"/>
    <property type="match status" value="2"/>
</dbReference>
<gene>
    <name evidence="4" type="ORF">PPYR_08495</name>
</gene>
<protein>
    <recommendedName>
        <fullName evidence="1">Endonuclease/exonuclease/phosphatase family domain-containing protein 1</fullName>
    </recommendedName>
</protein>
<dbReference type="EMBL" id="GEZM01078963">
    <property type="protein sequence ID" value="JAV62558.1"/>
    <property type="molecule type" value="Transcribed_RNA"/>
</dbReference>
<name>A0A1Y1KPQ0_PHOPY</name>
<dbReference type="GO" id="GO:0003677">
    <property type="term" value="F:DNA binding"/>
    <property type="evidence" value="ECO:0007669"/>
    <property type="project" value="InterPro"/>
</dbReference>
<dbReference type="Gene3D" id="3.60.10.10">
    <property type="entry name" value="Endonuclease/exonuclease/phosphatase"/>
    <property type="match status" value="1"/>
</dbReference>
<evidence type="ECO:0000256" key="1">
    <source>
        <dbReference type="ARBA" id="ARBA00015260"/>
    </source>
</evidence>
<dbReference type="SUPFAM" id="SSF47781">
    <property type="entry name" value="RuvA domain 2-like"/>
    <property type="match status" value="2"/>
</dbReference>
<dbReference type="GO" id="GO:0006281">
    <property type="term" value="P:DNA repair"/>
    <property type="evidence" value="ECO:0007669"/>
    <property type="project" value="InterPro"/>
</dbReference>
<reference evidence="4 5" key="2">
    <citation type="journal article" date="2018" name="Elife">
        <title>Firefly genomes illuminate parallel origins of bioluminescence in beetles.</title>
        <authorList>
            <person name="Fallon T.R."/>
            <person name="Lower S.E."/>
            <person name="Chang C.H."/>
            <person name="Bessho-Uehara M."/>
            <person name="Martin G.J."/>
            <person name="Bewick A.J."/>
            <person name="Behringer M."/>
            <person name="Debat H.J."/>
            <person name="Wong I."/>
            <person name="Day J.C."/>
            <person name="Suvorov A."/>
            <person name="Silva C.J."/>
            <person name="Stanger-Hall K.F."/>
            <person name="Hall D.W."/>
            <person name="Schmitz R.J."/>
            <person name="Nelson D.R."/>
            <person name="Lewis S.M."/>
            <person name="Shigenobu S."/>
            <person name="Bybee S.M."/>
            <person name="Larracuente A.M."/>
            <person name="Oba Y."/>
            <person name="Weng J.K."/>
        </authorList>
    </citation>
    <scope>NUCLEOTIDE SEQUENCE [LARGE SCALE GENOMIC DNA]</scope>
    <source>
        <strain evidence="4">1611_PpyrPB1</strain>
        <tissue evidence="4">Whole body</tissue>
    </source>
</reference>
<accession>A0A1Y1KPQ0</accession>
<dbReference type="InterPro" id="IPR036691">
    <property type="entry name" value="Endo/exonu/phosph_ase_sf"/>
</dbReference>
<reference evidence="4" key="3">
    <citation type="submission" date="2019-08" db="EMBL/GenBank/DDBJ databases">
        <authorList>
            <consortium name="Photinus pyralis genome working group"/>
            <person name="Fallon T.R."/>
            <person name="Sander Lower S.E."/>
            <person name="Weng J.-K."/>
        </authorList>
    </citation>
    <scope>NUCLEOTIDE SEQUENCE</scope>
    <source>
        <strain evidence="4">1611_PpyrPB1</strain>
        <tissue evidence="4">Whole body</tissue>
    </source>
</reference>
<keyword evidence="5" id="KW-1185">Reference proteome</keyword>
<dbReference type="InterPro" id="IPR051675">
    <property type="entry name" value="Endo/Exo/Phosphatase_dom_1"/>
</dbReference>